<dbReference type="Proteomes" id="UP000789901">
    <property type="component" value="Unassembled WGS sequence"/>
</dbReference>
<sequence length="251" mass="29620">KLTKLVAGMRIGAEWCISHAIRSYEDTNNPSRRWKTLWQKNKQLTGVKGKIFEAHREIAFRIKCINDNLPVLIVLKERKPNLYKDDRCLACGNEKETTRHLVECGSYKSLWNSIEESGSTLAWKRLGTAKCKNLCKENIKKAIIGSSLEERYSRREDYLHGLVPEKAFLDLQNLCLTVRECNQTVENYIQVHEKKFRREIWRKRCKMVVKWEQESGITFKSKHEKGRKERVTEEDRAEEFLKWLYVSLVVN</sequence>
<keyword evidence="2" id="KW-1185">Reference proteome</keyword>
<comment type="caution">
    <text evidence="1">The sequence shown here is derived from an EMBL/GenBank/DDBJ whole genome shotgun (WGS) entry which is preliminary data.</text>
</comment>
<organism evidence="1 2">
    <name type="scientific">Gigaspora margarita</name>
    <dbReference type="NCBI Taxonomy" id="4874"/>
    <lineage>
        <taxon>Eukaryota</taxon>
        <taxon>Fungi</taxon>
        <taxon>Fungi incertae sedis</taxon>
        <taxon>Mucoromycota</taxon>
        <taxon>Glomeromycotina</taxon>
        <taxon>Glomeromycetes</taxon>
        <taxon>Diversisporales</taxon>
        <taxon>Gigasporaceae</taxon>
        <taxon>Gigaspora</taxon>
    </lineage>
</organism>
<gene>
    <name evidence="1" type="ORF">GMARGA_LOCUS43025</name>
</gene>
<name>A0ABN7XJQ2_GIGMA</name>
<protein>
    <submittedName>
        <fullName evidence="1">36403_t:CDS:1</fullName>
    </submittedName>
</protein>
<evidence type="ECO:0000313" key="2">
    <source>
        <dbReference type="Proteomes" id="UP000789901"/>
    </source>
</evidence>
<feature type="non-terminal residue" evidence="1">
    <location>
        <position position="1"/>
    </location>
</feature>
<feature type="non-terminal residue" evidence="1">
    <location>
        <position position="251"/>
    </location>
</feature>
<evidence type="ECO:0000313" key="1">
    <source>
        <dbReference type="EMBL" id="CAG8854204.1"/>
    </source>
</evidence>
<proteinExistence type="predicted"/>
<reference evidence="1 2" key="1">
    <citation type="submission" date="2021-06" db="EMBL/GenBank/DDBJ databases">
        <authorList>
            <person name="Kallberg Y."/>
            <person name="Tangrot J."/>
            <person name="Rosling A."/>
        </authorList>
    </citation>
    <scope>NUCLEOTIDE SEQUENCE [LARGE SCALE GENOMIC DNA]</scope>
    <source>
        <strain evidence="1 2">120-4 pot B 10/14</strain>
    </source>
</reference>
<accession>A0ABN7XJQ2</accession>
<dbReference type="EMBL" id="CAJVQB010134678">
    <property type="protein sequence ID" value="CAG8854204.1"/>
    <property type="molecule type" value="Genomic_DNA"/>
</dbReference>